<accession>A0A150X1P5</accession>
<dbReference type="Proteomes" id="UP000075606">
    <property type="component" value="Unassembled WGS sequence"/>
</dbReference>
<dbReference type="OrthoDB" id="1490134at2"/>
<keyword evidence="2" id="KW-1185">Reference proteome</keyword>
<gene>
    <name evidence="1" type="ORF">AWW68_17340</name>
</gene>
<dbReference type="RefSeq" id="WP_068224692.1">
    <property type="nucleotide sequence ID" value="NZ_LRPC01000029.1"/>
</dbReference>
<proteinExistence type="predicted"/>
<protein>
    <submittedName>
        <fullName evidence="1">Uncharacterized protein</fullName>
    </submittedName>
</protein>
<sequence>MFRITLDIEQHYNTLLENNQGYLRALAFLQYPIYCIHATILDSTPDELEILDKAILDLVKDNPTDANSISTILGVSKRAIENRIIKLENEELVENGKSITTKGRLFITEGSEKRYSRKDIDIYLDGTNNRPVSKNLAWYYSSHFISEEYYNFFTKDDGQVIIQRPFAPDLVHEPISEEKIKTSIESLNEDQKSRFGIPIGLEKIESMSYTLLTLPLLVSLSDDGKPVKQITNGLSLSGENEPITKIKKILEAKIQGLLVQLNPSKNHGPTIGTNWFEADNNDFGNNRLFYITEDEFKEFIEIEYSLTGLENENIICDKNELVLVITKKLLDRTRDKKSIIINLLRGRDYISRNPLHGVWKLFITFKTTDVLVQEICELYALCKEYDFSPPLEEVLTMKNNMKGNFRKNLIDLELNGILEKIDMKLFMNDPSEA</sequence>
<evidence type="ECO:0000313" key="1">
    <source>
        <dbReference type="EMBL" id="KYG72660.1"/>
    </source>
</evidence>
<comment type="caution">
    <text evidence="1">The sequence shown here is derived from an EMBL/GenBank/DDBJ whole genome shotgun (WGS) entry which is preliminary data.</text>
</comment>
<dbReference type="EMBL" id="LRPC01000029">
    <property type="protein sequence ID" value="KYG72660.1"/>
    <property type="molecule type" value="Genomic_DNA"/>
</dbReference>
<evidence type="ECO:0000313" key="2">
    <source>
        <dbReference type="Proteomes" id="UP000075606"/>
    </source>
</evidence>
<reference evidence="1 2" key="1">
    <citation type="submission" date="2016-01" db="EMBL/GenBank/DDBJ databases">
        <title>Genome sequencing of Roseivirga spongicola UST030701-084.</title>
        <authorList>
            <person name="Selvaratnam C."/>
            <person name="Thevarajoo S."/>
            <person name="Goh K.M."/>
            <person name="Ee R."/>
            <person name="Chan K.-G."/>
            <person name="Chong C.S."/>
        </authorList>
    </citation>
    <scope>NUCLEOTIDE SEQUENCE [LARGE SCALE GENOMIC DNA]</scope>
    <source>
        <strain evidence="1 2">UST030701-084</strain>
    </source>
</reference>
<name>A0A150X1P5_9BACT</name>
<dbReference type="Gene3D" id="1.10.10.10">
    <property type="entry name" value="Winged helix-like DNA-binding domain superfamily/Winged helix DNA-binding domain"/>
    <property type="match status" value="1"/>
</dbReference>
<dbReference type="AlphaFoldDB" id="A0A150X1P5"/>
<dbReference type="STRING" id="333140.AWW68_17340"/>
<dbReference type="InterPro" id="IPR036388">
    <property type="entry name" value="WH-like_DNA-bd_sf"/>
</dbReference>
<organism evidence="1 2">
    <name type="scientific">Roseivirga spongicola</name>
    <dbReference type="NCBI Taxonomy" id="333140"/>
    <lineage>
        <taxon>Bacteria</taxon>
        <taxon>Pseudomonadati</taxon>
        <taxon>Bacteroidota</taxon>
        <taxon>Cytophagia</taxon>
        <taxon>Cytophagales</taxon>
        <taxon>Roseivirgaceae</taxon>
        <taxon>Roseivirga</taxon>
    </lineage>
</organism>